<accession>A0AAP0PE34</accession>
<reference evidence="2 3" key="1">
    <citation type="submission" date="2024-01" db="EMBL/GenBank/DDBJ databases">
        <title>Genome assemblies of Stephania.</title>
        <authorList>
            <person name="Yang L."/>
        </authorList>
    </citation>
    <scope>NUCLEOTIDE SEQUENCE [LARGE SCALE GENOMIC DNA]</scope>
    <source>
        <strain evidence="2">YNDBR</strain>
        <tissue evidence="2">Leaf</tissue>
    </source>
</reference>
<dbReference type="PANTHER" id="PTHR31170">
    <property type="entry name" value="BNAC04G53230D PROTEIN"/>
    <property type="match status" value="1"/>
</dbReference>
<keyword evidence="1" id="KW-1133">Transmembrane helix</keyword>
<dbReference type="AlphaFoldDB" id="A0AAP0PE34"/>
<dbReference type="Pfam" id="PF03140">
    <property type="entry name" value="DUF247"/>
    <property type="match status" value="1"/>
</dbReference>
<dbReference type="PANTHER" id="PTHR31170:SF25">
    <property type="entry name" value="BNAA09G04570D PROTEIN"/>
    <property type="match status" value="1"/>
</dbReference>
<name>A0AAP0PE34_9MAGN</name>
<dbReference type="Proteomes" id="UP001420932">
    <property type="component" value="Unassembled WGS sequence"/>
</dbReference>
<comment type="caution">
    <text evidence="2">The sequence shown here is derived from an EMBL/GenBank/DDBJ whole genome shotgun (WGS) entry which is preliminary data.</text>
</comment>
<evidence type="ECO:0000313" key="2">
    <source>
        <dbReference type="EMBL" id="KAK9141653.1"/>
    </source>
</evidence>
<proteinExistence type="predicted"/>
<sequence length="479" mass="55727">MDALNVKLIRKSWLTTLKYIEQQFQQLIQQTLPDLVLGTMASKSQNEDKAGPVLERKITIKNEGLVTSIEERLQAKPPSISPQHCIFTVPERLRKLNEDAFTPQVVSLGPLHRNKLQQYKAIENHKLHYLTAFLAHQSSMALMNECVDKLKGIEKQARECYAEEIELSSDEFVNMMILDGCLVIEFFLRYDNRLLKDDYDPLFDNLHYHKAFEDDLLLLENQLPFIVLKMLFDIVNNAGSRKLWDTSFLGLAMKYHDIENLHLLHEPKHLLDLVLQQYIPSKTFKEKGNESSKRFRIIPRAVHLWEAGVRFQRLPAEEKRHLLDVSFEKGILKIPVIDIEDQTESLFRNLIAFEQCYKHSTYVGDYTTLMDHLIDTESDVALLRRKEIITNWLGDDGEVSDMFNKLGKNVVSSKDFHYVDLYNELNKYYRTPWHTWNATLKRDYFNTPWSAIAFVAAGIGIICTIIQTMQAFQEETGKA</sequence>
<gene>
    <name evidence="2" type="ORF">Syun_011053</name>
</gene>
<keyword evidence="3" id="KW-1185">Reference proteome</keyword>
<organism evidence="2 3">
    <name type="scientific">Stephania yunnanensis</name>
    <dbReference type="NCBI Taxonomy" id="152371"/>
    <lineage>
        <taxon>Eukaryota</taxon>
        <taxon>Viridiplantae</taxon>
        <taxon>Streptophyta</taxon>
        <taxon>Embryophyta</taxon>
        <taxon>Tracheophyta</taxon>
        <taxon>Spermatophyta</taxon>
        <taxon>Magnoliopsida</taxon>
        <taxon>Ranunculales</taxon>
        <taxon>Menispermaceae</taxon>
        <taxon>Menispermoideae</taxon>
        <taxon>Cissampelideae</taxon>
        <taxon>Stephania</taxon>
    </lineage>
</organism>
<evidence type="ECO:0000256" key="1">
    <source>
        <dbReference type="SAM" id="Phobius"/>
    </source>
</evidence>
<evidence type="ECO:0000313" key="3">
    <source>
        <dbReference type="Proteomes" id="UP001420932"/>
    </source>
</evidence>
<protein>
    <submittedName>
        <fullName evidence="2">Uncharacterized protein</fullName>
    </submittedName>
</protein>
<keyword evidence="1" id="KW-0472">Membrane</keyword>
<feature type="transmembrane region" description="Helical" evidence="1">
    <location>
        <begin position="449"/>
        <end position="469"/>
    </location>
</feature>
<dbReference type="EMBL" id="JBBNAF010000005">
    <property type="protein sequence ID" value="KAK9141653.1"/>
    <property type="molecule type" value="Genomic_DNA"/>
</dbReference>
<dbReference type="InterPro" id="IPR004158">
    <property type="entry name" value="DUF247_pln"/>
</dbReference>
<keyword evidence="1" id="KW-0812">Transmembrane</keyword>